<proteinExistence type="inferred from homology"/>
<sequence>MGIFQNPNLKSKFTSFQISCNRKARKIGCRLGKFLDNVMCKIHVEKNSSTAEEEDVFYSPRSSMDLQVEYDCGICTEMKAVYDFFDIKGCSHIYCIECTLNYIKSKLDDNICSIKCPEPNCEGVLDPEFCREILPRSLFNRWGKSLCESAFLGSEKFYCPYKDCSVLLINDGRRFIEKFKCPFCKRTFCVRCKVAWHSGMSCARFQKLEPLGSEALFADLAKRKKWRRCPHCQNYVGKSFGCNYIKCRCGKAFCYYCGSSSVNNSIHGCYDCRR</sequence>
<dbReference type="GO" id="GO:0016567">
    <property type="term" value="P:protein ubiquitination"/>
    <property type="evidence" value="ECO:0007669"/>
    <property type="project" value="InterPro"/>
</dbReference>
<dbReference type="InterPro" id="IPR002867">
    <property type="entry name" value="IBR_dom"/>
</dbReference>
<comment type="cofactor">
    <cofactor evidence="2">
        <name>Zn(2+)</name>
        <dbReference type="ChEBI" id="CHEBI:29105"/>
    </cofactor>
</comment>
<dbReference type="SMART" id="SM00647">
    <property type="entry name" value="IBR"/>
    <property type="match status" value="2"/>
</dbReference>
<evidence type="ECO:0000256" key="7">
    <source>
        <dbReference type="ARBA" id="ARBA00022679"/>
    </source>
</evidence>
<name>A0A9W7MH77_HIBTR</name>
<evidence type="ECO:0000256" key="6">
    <source>
        <dbReference type="ARBA" id="ARBA00012251"/>
    </source>
</evidence>
<dbReference type="AlphaFoldDB" id="A0A9W7MH77"/>
<dbReference type="InterPro" id="IPR001841">
    <property type="entry name" value="Znf_RING"/>
</dbReference>
<feature type="domain" description="RING-type" evidence="15">
    <location>
        <begin position="68"/>
        <end position="274"/>
    </location>
</feature>
<dbReference type="Gene3D" id="3.30.40.10">
    <property type="entry name" value="Zinc/RING finger domain, C3HC4 (zinc finger)"/>
    <property type="match status" value="1"/>
</dbReference>
<comment type="caution">
    <text evidence="19">The sequence shown here is derived from an EMBL/GenBank/DDBJ whole genome shotgun (WGS) entry which is preliminary data.</text>
</comment>
<comment type="catalytic activity">
    <reaction evidence="1">
        <text>[E2 ubiquitin-conjugating enzyme]-S-ubiquitinyl-L-cysteine + [acceptor protein]-L-lysine = [E2 ubiquitin-conjugating enzyme]-L-cysteine + [acceptor protein]-N(6)-ubiquitinyl-L-lysine.</text>
        <dbReference type="EC" id="2.3.2.31"/>
    </reaction>
</comment>
<dbReference type="FunFam" id="3.30.40.10:FF:000230">
    <property type="entry name" value="RBR-type E3 ubiquitin transferase"/>
    <property type="match status" value="1"/>
</dbReference>
<dbReference type="GO" id="GO:0061630">
    <property type="term" value="F:ubiquitin protein ligase activity"/>
    <property type="evidence" value="ECO:0007669"/>
    <property type="project" value="UniProtKB-EC"/>
</dbReference>
<dbReference type="Pfam" id="PF01485">
    <property type="entry name" value="IBR"/>
    <property type="match status" value="2"/>
</dbReference>
<evidence type="ECO:0000256" key="1">
    <source>
        <dbReference type="ARBA" id="ARBA00001798"/>
    </source>
</evidence>
<evidence type="ECO:0000256" key="4">
    <source>
        <dbReference type="ARBA" id="ARBA00004906"/>
    </source>
</evidence>
<evidence type="ECO:0000256" key="9">
    <source>
        <dbReference type="ARBA" id="ARBA00022737"/>
    </source>
</evidence>
<dbReference type="EMBL" id="BSYR01000030">
    <property type="protein sequence ID" value="GMI97890.1"/>
    <property type="molecule type" value="Genomic_DNA"/>
</dbReference>
<dbReference type="EMBL" id="BSYR01000030">
    <property type="protein sequence ID" value="GMI97894.1"/>
    <property type="molecule type" value="Genomic_DNA"/>
</dbReference>
<protein>
    <recommendedName>
        <fullName evidence="6">RBR-type E3 ubiquitin transferase</fullName>
        <ecNumber evidence="6">2.3.2.31</ecNumber>
    </recommendedName>
</protein>
<evidence type="ECO:0000256" key="11">
    <source>
        <dbReference type="ARBA" id="ARBA00022786"/>
    </source>
</evidence>
<evidence type="ECO:0000313" key="21">
    <source>
        <dbReference type="EMBL" id="GMI97899.1"/>
    </source>
</evidence>
<evidence type="ECO:0000256" key="5">
    <source>
        <dbReference type="ARBA" id="ARBA00005884"/>
    </source>
</evidence>
<evidence type="ECO:0000259" key="15">
    <source>
        <dbReference type="PROSITE" id="PS51873"/>
    </source>
</evidence>
<dbReference type="CDD" id="cd22582">
    <property type="entry name" value="BRcat_RBR_unk"/>
    <property type="match status" value="1"/>
</dbReference>
<keyword evidence="22" id="KW-1185">Reference proteome</keyword>
<evidence type="ECO:0000313" key="16">
    <source>
        <dbReference type="EMBL" id="GMI97890.1"/>
    </source>
</evidence>
<evidence type="ECO:0000256" key="13">
    <source>
        <dbReference type="PROSITE-ProRule" id="PRU00175"/>
    </source>
</evidence>
<dbReference type="PROSITE" id="PS51873">
    <property type="entry name" value="TRIAD"/>
    <property type="match status" value="1"/>
</dbReference>
<evidence type="ECO:0000256" key="10">
    <source>
        <dbReference type="ARBA" id="ARBA00022771"/>
    </source>
</evidence>
<organism evidence="19 22">
    <name type="scientific">Hibiscus trionum</name>
    <name type="common">Flower of an hour</name>
    <dbReference type="NCBI Taxonomy" id="183268"/>
    <lineage>
        <taxon>Eukaryota</taxon>
        <taxon>Viridiplantae</taxon>
        <taxon>Streptophyta</taxon>
        <taxon>Embryophyta</taxon>
        <taxon>Tracheophyta</taxon>
        <taxon>Spermatophyta</taxon>
        <taxon>Magnoliopsida</taxon>
        <taxon>eudicotyledons</taxon>
        <taxon>Gunneridae</taxon>
        <taxon>Pentapetalae</taxon>
        <taxon>rosids</taxon>
        <taxon>malvids</taxon>
        <taxon>Malvales</taxon>
        <taxon>Malvaceae</taxon>
        <taxon>Malvoideae</taxon>
        <taxon>Hibiscus</taxon>
    </lineage>
</organism>
<dbReference type="InterPro" id="IPR031127">
    <property type="entry name" value="E3_UB_ligase_RBR"/>
</dbReference>
<keyword evidence="9" id="KW-0677">Repeat</keyword>
<reference evidence="19" key="1">
    <citation type="submission" date="2023-05" db="EMBL/GenBank/DDBJ databases">
        <title>Genome and transcriptome analyses reveal genes involved in the formation of fine ridges on petal epidermal cells in Hibiscus trionum.</title>
        <authorList>
            <person name="Koshimizu S."/>
            <person name="Masuda S."/>
            <person name="Ishii T."/>
            <person name="Shirasu K."/>
            <person name="Hoshino A."/>
            <person name="Arita M."/>
        </authorList>
    </citation>
    <scope>NUCLEOTIDE SEQUENCE</scope>
    <source>
        <strain evidence="19">Hamamatsu line</strain>
    </source>
</reference>
<dbReference type="EMBL" id="BSYR01000030">
    <property type="protein sequence ID" value="GMI97897.1"/>
    <property type="molecule type" value="Genomic_DNA"/>
</dbReference>
<comment type="similarity">
    <text evidence="5">Belongs to the RBR family. Ariadne subfamily.</text>
</comment>
<gene>
    <name evidence="16" type="ORF">HRI_003458300</name>
    <name evidence="17" type="ORF">HRI_003458600</name>
    <name evidence="18" type="ORF">HRI_003458700</name>
    <name evidence="19" type="ORF">HRI_003458800</name>
    <name evidence="20" type="ORF">HRI_003459000</name>
    <name evidence="21" type="ORF">HRI_003459200</name>
</gene>
<dbReference type="PANTHER" id="PTHR11685">
    <property type="entry name" value="RBR FAMILY RING FINGER AND IBR DOMAIN-CONTAINING"/>
    <property type="match status" value="1"/>
</dbReference>
<evidence type="ECO:0000256" key="8">
    <source>
        <dbReference type="ARBA" id="ARBA00022723"/>
    </source>
</evidence>
<dbReference type="InterPro" id="IPR044066">
    <property type="entry name" value="TRIAD_supradom"/>
</dbReference>
<dbReference type="EMBL" id="BSYR01000030">
    <property type="protein sequence ID" value="GMI97895.1"/>
    <property type="molecule type" value="Genomic_DNA"/>
</dbReference>
<dbReference type="SUPFAM" id="SSF57850">
    <property type="entry name" value="RING/U-box"/>
    <property type="match status" value="3"/>
</dbReference>
<evidence type="ECO:0000313" key="22">
    <source>
        <dbReference type="Proteomes" id="UP001165190"/>
    </source>
</evidence>
<evidence type="ECO:0000256" key="3">
    <source>
        <dbReference type="ARBA" id="ARBA00003976"/>
    </source>
</evidence>
<dbReference type="PROSITE" id="PS50089">
    <property type="entry name" value="ZF_RING_2"/>
    <property type="match status" value="1"/>
</dbReference>
<comment type="pathway">
    <text evidence="4">Protein modification; protein ubiquitination.</text>
</comment>
<evidence type="ECO:0000313" key="20">
    <source>
        <dbReference type="EMBL" id="GMI97897.1"/>
    </source>
</evidence>
<accession>A0A9W7MH77</accession>
<dbReference type="Proteomes" id="UP001165190">
    <property type="component" value="Unassembled WGS sequence"/>
</dbReference>
<evidence type="ECO:0000256" key="2">
    <source>
        <dbReference type="ARBA" id="ARBA00001947"/>
    </source>
</evidence>
<evidence type="ECO:0000259" key="14">
    <source>
        <dbReference type="PROSITE" id="PS50089"/>
    </source>
</evidence>
<dbReference type="EC" id="2.3.2.31" evidence="6"/>
<keyword evidence="10 13" id="KW-0863">Zinc-finger</keyword>
<evidence type="ECO:0000313" key="19">
    <source>
        <dbReference type="EMBL" id="GMI97895.1"/>
    </source>
</evidence>
<keyword evidence="8" id="KW-0479">Metal-binding</keyword>
<dbReference type="EMBL" id="BSYR01000030">
    <property type="protein sequence ID" value="GMI97893.1"/>
    <property type="molecule type" value="Genomic_DNA"/>
</dbReference>
<dbReference type="InterPro" id="IPR013083">
    <property type="entry name" value="Znf_RING/FYVE/PHD"/>
</dbReference>
<evidence type="ECO:0000256" key="12">
    <source>
        <dbReference type="ARBA" id="ARBA00022833"/>
    </source>
</evidence>
<dbReference type="GO" id="GO:0008270">
    <property type="term" value="F:zinc ion binding"/>
    <property type="evidence" value="ECO:0007669"/>
    <property type="project" value="UniProtKB-KW"/>
</dbReference>
<keyword evidence="11" id="KW-0833">Ubl conjugation pathway</keyword>
<feature type="domain" description="RING-type" evidence="14">
    <location>
        <begin position="72"/>
        <end position="117"/>
    </location>
</feature>
<dbReference type="EMBL" id="BSYR01000030">
    <property type="protein sequence ID" value="GMI97899.1"/>
    <property type="molecule type" value="Genomic_DNA"/>
</dbReference>
<dbReference type="Gene3D" id="1.20.120.1750">
    <property type="match status" value="1"/>
</dbReference>
<comment type="function">
    <text evidence="3">Might act as an E3 ubiquitin-protein ligase, or as part of E3 complex, which accepts ubiquitin from specific E2 ubiquitin-conjugating enzymes and then transfers it to substrates.</text>
</comment>
<keyword evidence="7" id="KW-0808">Transferase</keyword>
<dbReference type="OrthoDB" id="10009520at2759"/>
<evidence type="ECO:0000313" key="17">
    <source>
        <dbReference type="EMBL" id="GMI97893.1"/>
    </source>
</evidence>
<keyword evidence="12" id="KW-0862">Zinc</keyword>
<evidence type="ECO:0000313" key="18">
    <source>
        <dbReference type="EMBL" id="GMI97894.1"/>
    </source>
</evidence>